<proteinExistence type="predicted"/>
<dbReference type="Pfam" id="PF00005">
    <property type="entry name" value="ABC_tran"/>
    <property type="match status" value="2"/>
</dbReference>
<feature type="domain" description="ABC transporter" evidence="5">
    <location>
        <begin position="598"/>
        <end position="819"/>
    </location>
</feature>
<dbReference type="PANTHER" id="PTHR19211:SF135">
    <property type="entry name" value="ATPASE, PUTATIVE (AFU_ORTHOLOGUE AFUA_1G16440)-RELATED"/>
    <property type="match status" value="1"/>
</dbReference>
<dbReference type="InterPro" id="IPR003439">
    <property type="entry name" value="ABC_transporter-like_ATP-bd"/>
</dbReference>
<dbReference type="InterPro" id="IPR017871">
    <property type="entry name" value="ABC_transporter-like_CS"/>
</dbReference>
<dbReference type="Pfam" id="PF12848">
    <property type="entry name" value="ABC_tran_Xtn"/>
    <property type="match status" value="1"/>
</dbReference>
<feature type="compositionally biased region" description="Basic and acidic residues" evidence="4">
    <location>
        <begin position="106"/>
        <end position="129"/>
    </location>
</feature>
<dbReference type="AlphaFoldDB" id="A0A127ZIS8"/>
<accession>A0A127ZIS8</accession>
<gene>
    <name evidence="6" type="ORF">SPSC_06192</name>
</gene>
<dbReference type="GO" id="GO:0005524">
    <property type="term" value="F:ATP binding"/>
    <property type="evidence" value="ECO:0007669"/>
    <property type="project" value="UniProtKB-KW"/>
</dbReference>
<evidence type="ECO:0000256" key="3">
    <source>
        <dbReference type="ARBA" id="ARBA00022840"/>
    </source>
</evidence>
<feature type="domain" description="ABC transporter" evidence="5">
    <location>
        <begin position="174"/>
        <end position="497"/>
    </location>
</feature>
<keyword evidence="2" id="KW-0547">Nucleotide-binding</keyword>
<keyword evidence="1" id="KW-0677">Repeat</keyword>
<evidence type="ECO:0000259" key="5">
    <source>
        <dbReference type="PROSITE" id="PS50893"/>
    </source>
</evidence>
<dbReference type="PANTHER" id="PTHR19211">
    <property type="entry name" value="ATP-BINDING TRANSPORT PROTEIN-RELATED"/>
    <property type="match status" value="1"/>
</dbReference>
<feature type="region of interest" description="Disordered" evidence="4">
    <location>
        <begin position="787"/>
        <end position="815"/>
    </location>
</feature>
<feature type="compositionally biased region" description="Acidic residues" evidence="4">
    <location>
        <begin position="791"/>
        <end position="803"/>
    </location>
</feature>
<dbReference type="InterPro" id="IPR027417">
    <property type="entry name" value="P-loop_NTPase"/>
</dbReference>
<sequence>MTTDIQAYLDTIPKAVVAATKALKTYPKLESILQQHASSSQSAEEKRTELEKELRPVLTDAGVGKKGVLEIVDACLAVKPASSIQADESLPEVPAPPINPAPTKKQPTDSVDKDTKKRSKADRQTKSVPEDELAYAVQTNLYIDNPDPKVRLITALSQESRFHVDCSDTSSLDIDLPGVTLTLAGHDLLSDAHLRLKPGTHYGLIGRNGSGKSTLLTAIGEKLIPGLSRTMKVLFVSQLTNARAAEEDPHASVLSVVVRSDSERNRAVEESRLLGWVLEEGKEEAVREAVLRVRLGRKKEALKEARKIAVKWSGARGHAARKDLLVAGKDFEAAQSALNQPPPISAESWSSTAGKMLLEAQTLLEEVEAVTTEARAQKILHGLGFSADRIAAPYSSLSGGWKSRASLASALLQPTAHHLLLDEPVNYLDLPAVLFVQSFIASIPHTVITVSHVSHDREFLDAVSSSLIILRRHKLSYFDGNLTTYERTIARERLHKHRQQAALEKKKAAVQKTITHAAQAAKRSGDDNKLRMVKSRQKKLDERWGLEVNAKGHKFKLNRDFEGYHLTSRGGVEVEELDERVKFLFADPEVLRFPGSLVHLEGVSVRYEGNKSDTISDISLTIGPGERVGIVGPNGHDKTTLLNCIVSNLTPTNGTISKHPRATINIYAQHTLELLSTQQTTALTHFTTRYPDASDAQARSFLGQLGLKGRTADTIPLAGLSGGQLIRLGLAEVMWSSPDLVVLDEVTTHLDSDTIDALVDALQVYTGAVLLVSHDRYAVKRIIESAPDPAASDDDEGDSDADTGTDLKSQAKEPGRVYLLQNGSLKRLQGGIDQYTNSVLKRLETA</sequence>
<evidence type="ECO:0000256" key="2">
    <source>
        <dbReference type="ARBA" id="ARBA00022741"/>
    </source>
</evidence>
<keyword evidence="3" id="KW-0067">ATP-binding</keyword>
<dbReference type="PROSITE" id="PS00211">
    <property type="entry name" value="ABC_TRANSPORTER_1"/>
    <property type="match status" value="1"/>
</dbReference>
<dbReference type="PROSITE" id="PS50893">
    <property type="entry name" value="ABC_TRANSPORTER_2"/>
    <property type="match status" value="2"/>
</dbReference>
<reference evidence="6" key="1">
    <citation type="submission" date="2014-06" db="EMBL/GenBank/DDBJ databases">
        <authorList>
            <person name="Ju J."/>
            <person name="Zhang J."/>
        </authorList>
    </citation>
    <scope>NUCLEOTIDE SEQUENCE</scope>
    <source>
        <strain evidence="6">SscI8</strain>
    </source>
</reference>
<evidence type="ECO:0000256" key="4">
    <source>
        <dbReference type="SAM" id="MobiDB-lite"/>
    </source>
</evidence>
<dbReference type="SMART" id="SM00382">
    <property type="entry name" value="AAA"/>
    <property type="match status" value="2"/>
</dbReference>
<organism evidence="6">
    <name type="scientific">Sporisorium scitamineum</name>
    <dbReference type="NCBI Taxonomy" id="49012"/>
    <lineage>
        <taxon>Eukaryota</taxon>
        <taxon>Fungi</taxon>
        <taxon>Dikarya</taxon>
        <taxon>Basidiomycota</taxon>
        <taxon>Ustilaginomycotina</taxon>
        <taxon>Ustilaginomycetes</taxon>
        <taxon>Ustilaginales</taxon>
        <taxon>Ustilaginaceae</taxon>
        <taxon>Sporisorium</taxon>
    </lineage>
</organism>
<dbReference type="GO" id="GO:0016887">
    <property type="term" value="F:ATP hydrolysis activity"/>
    <property type="evidence" value="ECO:0007669"/>
    <property type="project" value="InterPro"/>
</dbReference>
<evidence type="ECO:0000313" key="6">
    <source>
        <dbReference type="EMBL" id="CDU26021.1"/>
    </source>
</evidence>
<dbReference type="InterPro" id="IPR003593">
    <property type="entry name" value="AAA+_ATPase"/>
</dbReference>
<protein>
    <submittedName>
        <fullName evidence="6">Related to positive effector protein GCN20</fullName>
    </submittedName>
</protein>
<name>A0A127ZIS8_9BASI</name>
<dbReference type="Gene3D" id="3.40.50.300">
    <property type="entry name" value="P-loop containing nucleotide triphosphate hydrolases"/>
    <property type="match status" value="3"/>
</dbReference>
<feature type="region of interest" description="Disordered" evidence="4">
    <location>
        <begin position="85"/>
        <end position="130"/>
    </location>
</feature>
<dbReference type="InterPro" id="IPR032781">
    <property type="entry name" value="ABC_tran_Xtn"/>
</dbReference>
<dbReference type="InterPro" id="IPR050611">
    <property type="entry name" value="ABCF"/>
</dbReference>
<dbReference type="EMBL" id="LK056692">
    <property type="protein sequence ID" value="CDU26021.1"/>
    <property type="molecule type" value="Genomic_DNA"/>
</dbReference>
<evidence type="ECO:0000256" key="1">
    <source>
        <dbReference type="ARBA" id="ARBA00022737"/>
    </source>
</evidence>
<dbReference type="SUPFAM" id="SSF52540">
    <property type="entry name" value="P-loop containing nucleoside triphosphate hydrolases"/>
    <property type="match status" value="2"/>
</dbReference>
<dbReference type="CDD" id="cd03221">
    <property type="entry name" value="ABCF_EF-3"/>
    <property type="match status" value="1"/>
</dbReference>
<dbReference type="OrthoDB" id="2110130at2759"/>